<gene>
    <name evidence="3" type="ORF">CRM22_008672</name>
</gene>
<dbReference type="OrthoDB" id="6231986at2759"/>
<protein>
    <submittedName>
        <fullName evidence="3">Uncharacterized protein</fullName>
    </submittedName>
</protein>
<comment type="caution">
    <text evidence="3">The sequence shown here is derived from an EMBL/GenBank/DDBJ whole genome shotgun (WGS) entry which is preliminary data.</text>
</comment>
<dbReference type="AlphaFoldDB" id="A0A4S2LAU6"/>
<evidence type="ECO:0000256" key="2">
    <source>
        <dbReference type="SAM" id="MobiDB-lite"/>
    </source>
</evidence>
<dbReference type="Proteomes" id="UP000308267">
    <property type="component" value="Unassembled WGS sequence"/>
</dbReference>
<proteinExistence type="predicted"/>
<sequence length="524" mass="59188">MTTSLAVLFAMNTKKIPGEILREAEERYYKRAKENFKKYLKEENEKMNNVILDNLPSVNGYPLSAFLSRMRGYTPLIRHGMTPLEKILEEKIADLSDMSQTSEDGYNKLKVSSREKICAIRTICKLAVDEDDRERMGNWLASNAGPLNEAVAASLATECRDLLQELSIGISFLARQFRFRLYDKLELVIAGLVRSMAIVLIPWENYVEQFRDAKEHHNDVELARGRQLIFHHPRIEYQFHEANHRVLGCIYYTLGDLLFSCPSPKLIHFFECRIFRRKEMTRNFLFTILNVVVTNLSEIQSEAEQLANVEKQPSSVSIIAGRSVTPLMSRRRKIYSEALWNELSANLYADIIRVYNDRNRANKVLINEIMAVLRSHAPDKLPMFEEATLKALEMYTGGGGGRLTETYQIGRQAAGRDGEGTPTGMGASGAQRRKKSVLGDIAAGPGTEKAVGEAGGRRKSSRLTLVEVDQTDKTDNRTIDTSSSTSSEVNYSSDSSKQEQNISRRTLIVPKIPDLVPSSRGHRI</sequence>
<evidence type="ECO:0000256" key="1">
    <source>
        <dbReference type="SAM" id="Coils"/>
    </source>
</evidence>
<organism evidence="3 4">
    <name type="scientific">Opisthorchis felineus</name>
    <dbReference type="NCBI Taxonomy" id="147828"/>
    <lineage>
        <taxon>Eukaryota</taxon>
        <taxon>Metazoa</taxon>
        <taxon>Spiralia</taxon>
        <taxon>Lophotrochozoa</taxon>
        <taxon>Platyhelminthes</taxon>
        <taxon>Trematoda</taxon>
        <taxon>Digenea</taxon>
        <taxon>Opisthorchiida</taxon>
        <taxon>Opisthorchiata</taxon>
        <taxon>Opisthorchiidae</taxon>
        <taxon>Opisthorchis</taxon>
    </lineage>
</organism>
<accession>A0A4S2LAU6</accession>
<reference evidence="3 4" key="1">
    <citation type="journal article" date="2019" name="BMC Genomics">
        <title>New insights from Opisthorchis felineus genome: update on genomics of the epidemiologically important liver flukes.</title>
        <authorList>
            <person name="Ershov N.I."/>
            <person name="Mordvinov V.A."/>
            <person name="Prokhortchouk E.B."/>
            <person name="Pakharukova M.Y."/>
            <person name="Gunbin K.V."/>
            <person name="Ustyantsev K."/>
            <person name="Genaev M.A."/>
            <person name="Blinov A.G."/>
            <person name="Mazur A."/>
            <person name="Boulygina E."/>
            <person name="Tsygankova S."/>
            <person name="Khrameeva E."/>
            <person name="Chekanov N."/>
            <person name="Fan G."/>
            <person name="Xiao A."/>
            <person name="Zhang H."/>
            <person name="Xu X."/>
            <person name="Yang H."/>
            <person name="Solovyev V."/>
            <person name="Lee S.M."/>
            <person name="Liu X."/>
            <person name="Afonnikov D.A."/>
            <person name="Skryabin K.G."/>
        </authorList>
    </citation>
    <scope>NUCLEOTIDE SEQUENCE [LARGE SCALE GENOMIC DNA]</scope>
    <source>
        <strain evidence="3">AK-0245</strain>
        <tissue evidence="3">Whole organism</tissue>
    </source>
</reference>
<feature type="coiled-coil region" evidence="1">
    <location>
        <begin position="22"/>
        <end position="49"/>
    </location>
</feature>
<keyword evidence="1" id="KW-0175">Coiled coil</keyword>
<keyword evidence="4" id="KW-1185">Reference proteome</keyword>
<dbReference type="EMBL" id="SJOL01008492">
    <property type="protein sequence ID" value="TGZ60220.1"/>
    <property type="molecule type" value="Genomic_DNA"/>
</dbReference>
<evidence type="ECO:0000313" key="4">
    <source>
        <dbReference type="Proteomes" id="UP000308267"/>
    </source>
</evidence>
<name>A0A4S2LAU6_OPIFE</name>
<feature type="compositionally biased region" description="Low complexity" evidence="2">
    <location>
        <begin position="482"/>
        <end position="495"/>
    </location>
</feature>
<feature type="region of interest" description="Disordered" evidence="2">
    <location>
        <begin position="413"/>
        <end position="506"/>
    </location>
</feature>
<evidence type="ECO:0000313" key="3">
    <source>
        <dbReference type="EMBL" id="TGZ60220.1"/>
    </source>
</evidence>